<keyword evidence="2" id="KW-0472">Membrane</keyword>
<accession>A0AAW0BUG4</accession>
<feature type="non-terminal residue" evidence="3">
    <location>
        <position position="1"/>
    </location>
</feature>
<evidence type="ECO:0000256" key="2">
    <source>
        <dbReference type="SAM" id="Phobius"/>
    </source>
</evidence>
<evidence type="ECO:0000256" key="1">
    <source>
        <dbReference type="SAM" id="MobiDB-lite"/>
    </source>
</evidence>
<keyword evidence="4" id="KW-1185">Reference proteome</keyword>
<gene>
    <name evidence="3" type="ORF">R3P38DRAFT_2524490</name>
</gene>
<dbReference type="AlphaFoldDB" id="A0AAW0BUG4"/>
<keyword evidence="2" id="KW-1133">Transmembrane helix</keyword>
<keyword evidence="2" id="KW-0812">Transmembrane</keyword>
<dbReference type="EMBL" id="JAWWNJ010000026">
    <property type="protein sequence ID" value="KAK7030142.1"/>
    <property type="molecule type" value="Genomic_DNA"/>
</dbReference>
<reference evidence="3 4" key="1">
    <citation type="journal article" date="2024" name="J Genomics">
        <title>Draft genome sequencing and assembly of Favolaschia claudopus CIRM-BRFM 2984 isolated from oak limbs.</title>
        <authorList>
            <person name="Navarro D."/>
            <person name="Drula E."/>
            <person name="Chaduli D."/>
            <person name="Cazenave R."/>
            <person name="Ahrendt S."/>
            <person name="Wang J."/>
            <person name="Lipzen A."/>
            <person name="Daum C."/>
            <person name="Barry K."/>
            <person name="Grigoriev I.V."/>
            <person name="Favel A."/>
            <person name="Rosso M.N."/>
            <person name="Martin F."/>
        </authorList>
    </citation>
    <scope>NUCLEOTIDE SEQUENCE [LARGE SCALE GENOMIC DNA]</scope>
    <source>
        <strain evidence="3 4">CIRM-BRFM 2984</strain>
    </source>
</reference>
<comment type="caution">
    <text evidence="3">The sequence shown here is derived from an EMBL/GenBank/DDBJ whole genome shotgun (WGS) entry which is preliminary data.</text>
</comment>
<evidence type="ECO:0000313" key="3">
    <source>
        <dbReference type="EMBL" id="KAK7030142.1"/>
    </source>
</evidence>
<evidence type="ECO:0000313" key="4">
    <source>
        <dbReference type="Proteomes" id="UP001362999"/>
    </source>
</evidence>
<name>A0AAW0BUG4_9AGAR</name>
<feature type="transmembrane region" description="Helical" evidence="2">
    <location>
        <begin position="62"/>
        <end position="87"/>
    </location>
</feature>
<organism evidence="3 4">
    <name type="scientific">Favolaschia claudopus</name>
    <dbReference type="NCBI Taxonomy" id="2862362"/>
    <lineage>
        <taxon>Eukaryota</taxon>
        <taxon>Fungi</taxon>
        <taxon>Dikarya</taxon>
        <taxon>Basidiomycota</taxon>
        <taxon>Agaricomycotina</taxon>
        <taxon>Agaricomycetes</taxon>
        <taxon>Agaricomycetidae</taxon>
        <taxon>Agaricales</taxon>
        <taxon>Marasmiineae</taxon>
        <taxon>Mycenaceae</taxon>
        <taxon>Favolaschia</taxon>
    </lineage>
</organism>
<proteinExistence type="predicted"/>
<feature type="compositionally biased region" description="Basic and acidic residues" evidence="1">
    <location>
        <begin position="399"/>
        <end position="422"/>
    </location>
</feature>
<protein>
    <submittedName>
        <fullName evidence="3">Uncharacterized protein</fullName>
    </submittedName>
</protein>
<dbReference type="Proteomes" id="UP001362999">
    <property type="component" value="Unassembled WGS sequence"/>
</dbReference>
<sequence>LLLLIVSTSCRIATIFKSKDSILKQRFDFFGGCTPVHPPYTPLRILIGRAMARPLLRGEATYIILFRAILIFLISLAVPAFAVYFIIIGPSKALIYTRDISLIGPDAPGASGPSGPVSVIFSAATTAYWQGTNFTTTIFIPPNGMNVTEMTGEGFFAGYTQSGCASNYTRTLGPSNHWNTTLSIAIAVEIPQNRAVLVSLFQADSTPVVAGNFKGVLLLPNSHLVGAYTWTRRDVISQPTWGLSSHIHTTFTADIHSLQPDPNPPNSFSATLILHQQSPDAQQFLQDERDTTAITGISTFGGFWAFVNSTFGLLFGANVLYFMFGRRSALGIVHVFQRRALVRQWHEDFPAIRTEGGLPGSKSAGIVAFIRDRLVDLEEDPRPLTVYQGRTAEARDIEAQSVKSHEDETIQGHVDETAEARPRSAVASETSEVFEEGSLLDVHLEKGNG</sequence>
<feature type="transmembrane region" description="Helical" evidence="2">
    <location>
        <begin position="303"/>
        <end position="324"/>
    </location>
</feature>
<feature type="region of interest" description="Disordered" evidence="1">
    <location>
        <begin position="399"/>
        <end position="432"/>
    </location>
</feature>